<evidence type="ECO:0000313" key="8">
    <source>
        <dbReference type="Proteomes" id="UP000758603"/>
    </source>
</evidence>
<dbReference type="PRINTS" id="PR00370">
    <property type="entry name" value="FMOXYGENASE"/>
</dbReference>
<keyword evidence="5" id="KW-0560">Oxidoreductase</keyword>
<dbReference type="InterPro" id="IPR020946">
    <property type="entry name" value="Flavin_mOase-like"/>
</dbReference>
<comment type="similarity">
    <text evidence="1">Belongs to the FMO family.</text>
</comment>
<protein>
    <recommendedName>
        <fullName evidence="6">DUF6314 domain-containing protein</fullName>
    </recommendedName>
</protein>
<dbReference type="Pfam" id="PF19834">
    <property type="entry name" value="DUF6314"/>
    <property type="match status" value="1"/>
</dbReference>
<accession>A0A9P8UEX4</accession>
<dbReference type="InterPro" id="IPR000960">
    <property type="entry name" value="Flavin_mOase"/>
</dbReference>
<dbReference type="InterPro" id="IPR050346">
    <property type="entry name" value="FMO-like"/>
</dbReference>
<dbReference type="PANTHER" id="PTHR23023">
    <property type="entry name" value="DIMETHYLANILINE MONOOXYGENASE"/>
    <property type="match status" value="1"/>
</dbReference>
<evidence type="ECO:0000256" key="1">
    <source>
        <dbReference type="ARBA" id="ARBA00009183"/>
    </source>
</evidence>
<dbReference type="GO" id="GO:0004499">
    <property type="term" value="F:N,N-dimethylaniline monooxygenase activity"/>
    <property type="evidence" value="ECO:0007669"/>
    <property type="project" value="InterPro"/>
</dbReference>
<sequence length="723" mass="79797">MTKTVCIIGAGPSGLVAAKTLLHDVAPGTFKVTIYEAQSRIGGLWPSSKSDTTGLVHPLMVANQSKHTVQFSDFAWENDTPQLPRAWQVGQYLDRYLNRYGGADILLGHKVVRTEIQLSGAWEVETESDEGAQAKVFDYLLITTGFFGKPIWPETVPQKASFPIIHSSKYRDLFSLLGKEQAQGSKILIVGGQMSGIEIAGTVASHLSSATNSPGEKIIPNPEKYSIQHVVQRPAWVFPLFTSAKADVSAPPFLPCDLPSYNQAVRPQPLVNGQGHVSVDAAKTFNSIYQSVLGTDQIEFSPQMKIGGELLEQQPFLAMSSNYADFVRSGLINISKGRLSSIDDTTATILPADEAISDIAAVILATGFDPAPSLQFLPAKVLEAISYSPSTTSLPAALAFHGTHHAAYKNLGFVGFYRSPYWGVMEMQARFVAHLWTTPTHSLALEHALATDNSIERTLALREDPRCSQFPMGDYVFLMQEFAKALEIPIAPPRETPPLANGKSMDIITPARYASKTASGAQLAEVEKNLVSTHETALAGLTKAKFVAHAVFRSLLGEWKLDRDLHSRLPSHPSGRFVGTAKFLLRDGTSDGRTVREGDDLGMEYLYIEDGDFIAANGMKFRATRRYVWRYDDRKDVLSVWFARTDDNMRADYLFHNLEFIAPASEDSSRGWQAKASHLCIEDLYDVHYSFNFKAVNLKDWNLGYSVRGPKKDYTIAGRYSRI</sequence>
<dbReference type="AlphaFoldDB" id="A0A9P8UEX4"/>
<organism evidence="7 8">
    <name type="scientific">Truncatella angustata</name>
    <dbReference type="NCBI Taxonomy" id="152316"/>
    <lineage>
        <taxon>Eukaryota</taxon>
        <taxon>Fungi</taxon>
        <taxon>Dikarya</taxon>
        <taxon>Ascomycota</taxon>
        <taxon>Pezizomycotina</taxon>
        <taxon>Sordariomycetes</taxon>
        <taxon>Xylariomycetidae</taxon>
        <taxon>Amphisphaeriales</taxon>
        <taxon>Sporocadaceae</taxon>
        <taxon>Truncatella</taxon>
    </lineage>
</organism>
<dbReference type="Proteomes" id="UP000758603">
    <property type="component" value="Unassembled WGS sequence"/>
</dbReference>
<evidence type="ECO:0000256" key="5">
    <source>
        <dbReference type="ARBA" id="ARBA00023002"/>
    </source>
</evidence>
<evidence type="ECO:0000256" key="4">
    <source>
        <dbReference type="ARBA" id="ARBA00022857"/>
    </source>
</evidence>
<dbReference type="InterPro" id="IPR045632">
    <property type="entry name" value="DUF6314"/>
</dbReference>
<reference evidence="7" key="1">
    <citation type="journal article" date="2021" name="Nat. Commun.">
        <title>Genetic determinants of endophytism in the Arabidopsis root mycobiome.</title>
        <authorList>
            <person name="Mesny F."/>
            <person name="Miyauchi S."/>
            <person name="Thiergart T."/>
            <person name="Pickel B."/>
            <person name="Atanasova L."/>
            <person name="Karlsson M."/>
            <person name="Huettel B."/>
            <person name="Barry K.W."/>
            <person name="Haridas S."/>
            <person name="Chen C."/>
            <person name="Bauer D."/>
            <person name="Andreopoulos W."/>
            <person name="Pangilinan J."/>
            <person name="LaButti K."/>
            <person name="Riley R."/>
            <person name="Lipzen A."/>
            <person name="Clum A."/>
            <person name="Drula E."/>
            <person name="Henrissat B."/>
            <person name="Kohler A."/>
            <person name="Grigoriev I.V."/>
            <person name="Martin F.M."/>
            <person name="Hacquard S."/>
        </authorList>
    </citation>
    <scope>NUCLEOTIDE SEQUENCE</scope>
    <source>
        <strain evidence="7">MPI-SDFR-AT-0073</strain>
    </source>
</reference>
<evidence type="ECO:0000259" key="6">
    <source>
        <dbReference type="Pfam" id="PF19834"/>
    </source>
</evidence>
<feature type="domain" description="DUF6314" evidence="6">
    <location>
        <begin position="555"/>
        <end position="722"/>
    </location>
</feature>
<dbReference type="Pfam" id="PF00743">
    <property type="entry name" value="FMO-like"/>
    <property type="match status" value="1"/>
</dbReference>
<keyword evidence="3" id="KW-0274">FAD</keyword>
<proteinExistence type="inferred from homology"/>
<dbReference type="SUPFAM" id="SSF51905">
    <property type="entry name" value="FAD/NAD(P)-binding domain"/>
    <property type="match status" value="1"/>
</dbReference>
<dbReference type="Gene3D" id="3.50.50.60">
    <property type="entry name" value="FAD/NAD(P)-binding domain"/>
    <property type="match status" value="1"/>
</dbReference>
<keyword evidence="2" id="KW-0285">Flavoprotein</keyword>
<keyword evidence="8" id="KW-1185">Reference proteome</keyword>
<evidence type="ECO:0000313" key="7">
    <source>
        <dbReference type="EMBL" id="KAH6648625.1"/>
    </source>
</evidence>
<dbReference type="GO" id="GO:0050660">
    <property type="term" value="F:flavin adenine dinucleotide binding"/>
    <property type="evidence" value="ECO:0007669"/>
    <property type="project" value="InterPro"/>
</dbReference>
<dbReference type="EMBL" id="JAGPXC010000007">
    <property type="protein sequence ID" value="KAH6648625.1"/>
    <property type="molecule type" value="Genomic_DNA"/>
</dbReference>
<dbReference type="GO" id="GO:0050661">
    <property type="term" value="F:NADP binding"/>
    <property type="evidence" value="ECO:0007669"/>
    <property type="project" value="InterPro"/>
</dbReference>
<dbReference type="GeneID" id="70133911"/>
<dbReference type="InterPro" id="IPR036188">
    <property type="entry name" value="FAD/NAD-bd_sf"/>
</dbReference>
<comment type="caution">
    <text evidence="7">The sequence shown here is derived from an EMBL/GenBank/DDBJ whole genome shotgun (WGS) entry which is preliminary data.</text>
</comment>
<dbReference type="OrthoDB" id="66881at2759"/>
<evidence type="ECO:0000256" key="3">
    <source>
        <dbReference type="ARBA" id="ARBA00022827"/>
    </source>
</evidence>
<gene>
    <name evidence="7" type="ORF">BKA67DRAFT_594127</name>
</gene>
<evidence type="ECO:0000256" key="2">
    <source>
        <dbReference type="ARBA" id="ARBA00022630"/>
    </source>
</evidence>
<name>A0A9P8UEX4_9PEZI</name>
<dbReference type="RefSeq" id="XP_045955132.1">
    <property type="nucleotide sequence ID" value="XM_046105020.1"/>
</dbReference>
<keyword evidence="4" id="KW-0521">NADP</keyword>